<protein>
    <recommendedName>
        <fullName evidence="1">Methyltransferase domain-containing protein</fullName>
    </recommendedName>
</protein>
<organism evidence="2 3">
    <name type="scientific">Arenimonas composti TR7-09 = DSM 18010</name>
    <dbReference type="NCBI Taxonomy" id="1121013"/>
    <lineage>
        <taxon>Bacteria</taxon>
        <taxon>Pseudomonadati</taxon>
        <taxon>Pseudomonadota</taxon>
        <taxon>Gammaproteobacteria</taxon>
        <taxon>Lysobacterales</taxon>
        <taxon>Lysobacteraceae</taxon>
        <taxon>Arenimonas</taxon>
    </lineage>
</organism>
<accession>A0A091C1X2</accession>
<dbReference type="AlphaFoldDB" id="A0A091C1X2"/>
<dbReference type="CDD" id="cd02440">
    <property type="entry name" value="AdoMet_MTases"/>
    <property type="match status" value="1"/>
</dbReference>
<dbReference type="Pfam" id="PF13649">
    <property type="entry name" value="Methyltransf_25"/>
    <property type="match status" value="1"/>
</dbReference>
<dbReference type="OrthoDB" id="529208at2"/>
<sequence length="317" mass="34866">MDFDDPKAFWNHQAATPEGARLAVDGSGDERTLQLTGAFSAAQARAALDPQPRDRIFELGCGVGRIGRELVGEVALWHGVDISENMLAVARERLADAGNARFDVLDGPRLPMLADASFDKGYCVAVFIHMDKEDMVLFLREVARVLRPGGLFYFDHWNLAHPVGWKRFSAEVDEIGRRGPGRRKDVARNQFCVPQELEAYVRGAGLEPLLVIADTPNAQVVCRKPDGDAAAAARETARLRDAAPRIDYGPQWTAYFEAIVDAEAAGQPPQRLRELLAAAPAGDATAAMFRAWIAGLWRLRAARWGELPADLQEPKQE</sequence>
<dbReference type="Gene3D" id="3.40.50.150">
    <property type="entry name" value="Vaccinia Virus protein VP39"/>
    <property type="match status" value="1"/>
</dbReference>
<name>A0A091C1X2_9GAMM</name>
<dbReference type="Proteomes" id="UP000029391">
    <property type="component" value="Unassembled WGS sequence"/>
</dbReference>
<evidence type="ECO:0000313" key="3">
    <source>
        <dbReference type="Proteomes" id="UP000029391"/>
    </source>
</evidence>
<dbReference type="InterPro" id="IPR041698">
    <property type="entry name" value="Methyltransf_25"/>
</dbReference>
<dbReference type="EMBL" id="AWXU01000017">
    <property type="protein sequence ID" value="KFN50640.1"/>
    <property type="molecule type" value="Genomic_DNA"/>
</dbReference>
<dbReference type="GO" id="GO:0008168">
    <property type="term" value="F:methyltransferase activity"/>
    <property type="evidence" value="ECO:0007669"/>
    <property type="project" value="TreeGrafter"/>
</dbReference>
<keyword evidence="3" id="KW-1185">Reference proteome</keyword>
<dbReference type="PANTHER" id="PTHR42912">
    <property type="entry name" value="METHYLTRANSFERASE"/>
    <property type="match status" value="1"/>
</dbReference>
<dbReference type="RefSeq" id="WP_051239912.1">
    <property type="nucleotide sequence ID" value="NZ_AUFF01000006.1"/>
</dbReference>
<dbReference type="eggNOG" id="COG2226">
    <property type="taxonomic scope" value="Bacteria"/>
</dbReference>
<dbReference type="InterPro" id="IPR050508">
    <property type="entry name" value="Methyltransf_Superfamily"/>
</dbReference>
<evidence type="ECO:0000313" key="2">
    <source>
        <dbReference type="EMBL" id="KFN50640.1"/>
    </source>
</evidence>
<evidence type="ECO:0000259" key="1">
    <source>
        <dbReference type="Pfam" id="PF13649"/>
    </source>
</evidence>
<gene>
    <name evidence="2" type="ORF">P873_05625</name>
</gene>
<dbReference type="STRING" id="1121013.GCA_000426365_02208"/>
<proteinExistence type="predicted"/>
<comment type="caution">
    <text evidence="2">The sequence shown here is derived from an EMBL/GenBank/DDBJ whole genome shotgun (WGS) entry which is preliminary data.</text>
</comment>
<dbReference type="SUPFAM" id="SSF53335">
    <property type="entry name" value="S-adenosyl-L-methionine-dependent methyltransferases"/>
    <property type="match status" value="1"/>
</dbReference>
<dbReference type="InterPro" id="IPR029063">
    <property type="entry name" value="SAM-dependent_MTases_sf"/>
</dbReference>
<feature type="domain" description="Methyltransferase" evidence="1">
    <location>
        <begin position="56"/>
        <end position="150"/>
    </location>
</feature>
<reference evidence="2 3" key="1">
    <citation type="submission" date="2013-09" db="EMBL/GenBank/DDBJ databases">
        <title>Genome sequencing of Arenimonas composti.</title>
        <authorList>
            <person name="Chen F."/>
            <person name="Wang G."/>
        </authorList>
    </citation>
    <scope>NUCLEOTIDE SEQUENCE [LARGE SCALE GENOMIC DNA]</scope>
    <source>
        <strain evidence="2 3">TR7-09</strain>
    </source>
</reference>